<keyword evidence="3 6" id="KW-0812">Transmembrane</keyword>
<comment type="caution">
    <text evidence="7">The sequence shown here is derived from an EMBL/GenBank/DDBJ whole genome shotgun (WGS) entry which is preliminary data.</text>
</comment>
<feature type="transmembrane region" description="Helical" evidence="6">
    <location>
        <begin position="70"/>
        <end position="89"/>
    </location>
</feature>
<accession>A0A1F5L3E8</accession>
<feature type="transmembrane region" description="Helical" evidence="6">
    <location>
        <begin position="35"/>
        <end position="58"/>
    </location>
</feature>
<proteinExistence type="predicted"/>
<comment type="subcellular location">
    <subcellularLocation>
        <location evidence="1">Membrane</location>
        <topology evidence="1">Multi-pass membrane protein</topology>
    </subcellularLocation>
</comment>
<feature type="transmembrane region" description="Helical" evidence="6">
    <location>
        <begin position="372"/>
        <end position="392"/>
    </location>
</feature>
<evidence type="ECO:0000256" key="5">
    <source>
        <dbReference type="ARBA" id="ARBA00023136"/>
    </source>
</evidence>
<evidence type="ECO:0000256" key="3">
    <source>
        <dbReference type="ARBA" id="ARBA00022692"/>
    </source>
</evidence>
<dbReference type="InterPro" id="IPR002293">
    <property type="entry name" value="AA/rel_permease1"/>
</dbReference>
<dbReference type="PIRSF" id="PIRSF006060">
    <property type="entry name" value="AA_transporter"/>
    <property type="match status" value="1"/>
</dbReference>
<dbReference type="AlphaFoldDB" id="A0A1F5L3E8"/>
<feature type="transmembrane region" description="Helical" evidence="6">
    <location>
        <begin position="321"/>
        <end position="344"/>
    </location>
</feature>
<dbReference type="Pfam" id="PF13520">
    <property type="entry name" value="AA_permease_2"/>
    <property type="match status" value="1"/>
</dbReference>
<feature type="transmembrane region" description="Helical" evidence="6">
    <location>
        <begin position="471"/>
        <end position="490"/>
    </location>
</feature>
<evidence type="ECO:0000256" key="4">
    <source>
        <dbReference type="ARBA" id="ARBA00022989"/>
    </source>
</evidence>
<feature type="transmembrane region" description="Helical" evidence="6">
    <location>
        <begin position="120"/>
        <end position="148"/>
    </location>
</feature>
<keyword evidence="5 6" id="KW-0472">Membrane</keyword>
<feature type="transmembrane region" description="Helical" evidence="6">
    <location>
        <begin position="160"/>
        <end position="180"/>
    </location>
</feature>
<evidence type="ECO:0000313" key="8">
    <source>
        <dbReference type="Proteomes" id="UP000177622"/>
    </source>
</evidence>
<feature type="transmembrane region" description="Helical" evidence="6">
    <location>
        <begin position="398"/>
        <end position="423"/>
    </location>
</feature>
<evidence type="ECO:0008006" key="9">
    <source>
        <dbReference type="Google" id="ProtNLM"/>
    </source>
</evidence>
<protein>
    <recommendedName>
        <fullName evidence="9">Amino acid permease/ SLC12A domain-containing protein</fullName>
    </recommendedName>
</protein>
<evidence type="ECO:0000256" key="1">
    <source>
        <dbReference type="ARBA" id="ARBA00004141"/>
    </source>
</evidence>
<dbReference type="OrthoDB" id="2417308at2759"/>
<sequence length="512" mass="55663">MASSNKKPAIESSTQANSDFAMDVGFVEELHQRPFNLWSTLGLAFSVTCTPLSIGSYLSASVGVGGSPVFFFGYIFSALMNLCICLSLAEISAVYPHASGQIYWTAVLSPKKFARPMSYLCGWLTSAGWLFWCASSCLLTSQLTWALVQACDSAFVTQAWHFYLLFIACASIALVINIPLFRWYPHLLKTMVLYTNIGAIFIFVAILVRATPKQSARAVFVDIINLTGWDSKGVVFFIGLLPGVTAVNAFDSAAHMSEEMPEPKKQVPKVMVISTLLSFVAAIPMVLAYLFSIVDQEALYNPVGGQPIIQLFLDSMASLPLTIISSLLLIVSMIMSAVTVLTTFSRIWWSLARENGTPFPCLFSKISGGNELSVPAILFGFSATVALGAIQLGSTTAINAILGAGIICIMLSYVVPIIAFIGARKNLPKKRYFNLGRFGVVLNIIAIVWTIFITVWLFFPLYLPVTAVTMNYAIAVVAGVCVVSLINWFAHSRKSYREPQVALVTEDATGGV</sequence>
<keyword evidence="2" id="KW-0813">Transport</keyword>
<keyword evidence="4 6" id="KW-1133">Transmembrane helix</keyword>
<feature type="transmembrane region" description="Helical" evidence="6">
    <location>
        <begin position="270"/>
        <end position="291"/>
    </location>
</feature>
<evidence type="ECO:0000313" key="7">
    <source>
        <dbReference type="EMBL" id="OGE47712.1"/>
    </source>
</evidence>
<keyword evidence="8" id="KW-1185">Reference proteome</keyword>
<organism evidence="7 8">
    <name type="scientific">Penicillium arizonense</name>
    <dbReference type="NCBI Taxonomy" id="1835702"/>
    <lineage>
        <taxon>Eukaryota</taxon>
        <taxon>Fungi</taxon>
        <taxon>Dikarya</taxon>
        <taxon>Ascomycota</taxon>
        <taxon>Pezizomycotina</taxon>
        <taxon>Eurotiomycetes</taxon>
        <taxon>Eurotiomycetidae</taxon>
        <taxon>Eurotiales</taxon>
        <taxon>Aspergillaceae</taxon>
        <taxon>Penicillium</taxon>
    </lineage>
</organism>
<reference evidence="7 8" key="1">
    <citation type="journal article" date="2016" name="Sci. Rep.">
        <title>Penicillium arizonense, a new, genome sequenced fungal species, reveals a high chemical diversity in secreted metabolites.</title>
        <authorList>
            <person name="Grijseels S."/>
            <person name="Nielsen J.C."/>
            <person name="Randelovic M."/>
            <person name="Nielsen J."/>
            <person name="Nielsen K.F."/>
            <person name="Workman M."/>
            <person name="Frisvad J.C."/>
        </authorList>
    </citation>
    <scope>NUCLEOTIDE SEQUENCE [LARGE SCALE GENOMIC DNA]</scope>
    <source>
        <strain evidence="7 8">CBS 141311</strain>
    </source>
</reference>
<name>A0A1F5L3E8_PENAI</name>
<dbReference type="RefSeq" id="XP_022483170.1">
    <property type="nucleotide sequence ID" value="XM_022637013.1"/>
</dbReference>
<dbReference type="GO" id="GO:0022857">
    <property type="term" value="F:transmembrane transporter activity"/>
    <property type="evidence" value="ECO:0007669"/>
    <property type="project" value="InterPro"/>
</dbReference>
<dbReference type="EMBL" id="LXJU01000038">
    <property type="protein sequence ID" value="OGE47712.1"/>
    <property type="molecule type" value="Genomic_DNA"/>
</dbReference>
<dbReference type="GeneID" id="34581747"/>
<dbReference type="Gene3D" id="1.20.1740.10">
    <property type="entry name" value="Amino acid/polyamine transporter I"/>
    <property type="match status" value="1"/>
</dbReference>
<dbReference type="PANTHER" id="PTHR45649">
    <property type="entry name" value="AMINO-ACID PERMEASE BAT1"/>
    <property type="match status" value="1"/>
</dbReference>
<gene>
    <name evidence="7" type="ORF">PENARI_c038G12491</name>
</gene>
<feature type="transmembrane region" description="Helical" evidence="6">
    <location>
        <begin position="435"/>
        <end position="459"/>
    </location>
</feature>
<dbReference type="PANTHER" id="PTHR45649:SF16">
    <property type="entry name" value="7-KETO 8-AMINOPELARGONIC ACID TRANSPORTER"/>
    <property type="match status" value="1"/>
</dbReference>
<evidence type="ECO:0000256" key="6">
    <source>
        <dbReference type="SAM" id="Phobius"/>
    </source>
</evidence>
<feature type="transmembrane region" description="Helical" evidence="6">
    <location>
        <begin position="192"/>
        <end position="211"/>
    </location>
</feature>
<dbReference type="Proteomes" id="UP000177622">
    <property type="component" value="Unassembled WGS sequence"/>
</dbReference>
<evidence type="ECO:0000256" key="2">
    <source>
        <dbReference type="ARBA" id="ARBA00022448"/>
    </source>
</evidence>
<dbReference type="GO" id="GO:0016020">
    <property type="term" value="C:membrane"/>
    <property type="evidence" value="ECO:0007669"/>
    <property type="project" value="UniProtKB-SubCell"/>
</dbReference>
<dbReference type="STRING" id="1835702.A0A1F5L3E8"/>